<dbReference type="Pfam" id="PF00249">
    <property type="entry name" value="Myb_DNA-binding"/>
    <property type="match status" value="1"/>
</dbReference>
<dbReference type="InterPro" id="IPR001005">
    <property type="entry name" value="SANT/Myb"/>
</dbReference>
<dbReference type="FunFam" id="1.10.10.60:FF:000009">
    <property type="entry name" value="transcription factor MYB1R1"/>
    <property type="match status" value="1"/>
</dbReference>
<reference evidence="9 10" key="1">
    <citation type="journal article" date="2020" name="IScience">
        <title>Genome Sequencing of the Endangered Kingdonia uniflora (Circaeasteraceae, Ranunculales) Reveals Potential Mechanisms of Evolutionary Specialization.</title>
        <authorList>
            <person name="Sun Y."/>
            <person name="Deng T."/>
            <person name="Zhang A."/>
            <person name="Moore M.J."/>
            <person name="Landis J.B."/>
            <person name="Lin N."/>
            <person name="Zhang H."/>
            <person name="Zhang X."/>
            <person name="Huang J."/>
            <person name="Zhang X."/>
            <person name="Sun H."/>
            <person name="Wang H."/>
        </authorList>
    </citation>
    <scope>NUCLEOTIDE SEQUENCE [LARGE SCALE GENOMIC DNA]</scope>
    <source>
        <strain evidence="9">TB1705</strain>
        <tissue evidence="9">Leaf</tissue>
    </source>
</reference>
<evidence type="ECO:0000256" key="2">
    <source>
        <dbReference type="ARBA" id="ARBA00023015"/>
    </source>
</evidence>
<evidence type="ECO:0000256" key="6">
    <source>
        <dbReference type="SAM" id="MobiDB-lite"/>
    </source>
</evidence>
<comment type="subcellular location">
    <subcellularLocation>
        <location evidence="1">Nucleus</location>
    </subcellularLocation>
</comment>
<protein>
    <submittedName>
        <fullName evidence="9">Uncharacterized protein</fullName>
    </submittedName>
</protein>
<keyword evidence="10" id="KW-1185">Reference proteome</keyword>
<keyword evidence="2" id="KW-0805">Transcription regulation</keyword>
<evidence type="ECO:0000256" key="3">
    <source>
        <dbReference type="ARBA" id="ARBA00023125"/>
    </source>
</evidence>
<keyword evidence="3" id="KW-0238">DNA-binding</keyword>
<evidence type="ECO:0000259" key="7">
    <source>
        <dbReference type="PROSITE" id="PS51293"/>
    </source>
</evidence>
<feature type="domain" description="HTH myb-type" evidence="8">
    <location>
        <begin position="167"/>
        <end position="201"/>
    </location>
</feature>
<dbReference type="Proteomes" id="UP000541444">
    <property type="component" value="Unassembled WGS sequence"/>
</dbReference>
<evidence type="ECO:0000256" key="1">
    <source>
        <dbReference type="ARBA" id="ARBA00004123"/>
    </source>
</evidence>
<dbReference type="CDD" id="cd00167">
    <property type="entry name" value="SANT"/>
    <property type="match status" value="1"/>
</dbReference>
<dbReference type="InterPro" id="IPR006447">
    <property type="entry name" value="Myb_dom_plants"/>
</dbReference>
<dbReference type="OrthoDB" id="118550at2759"/>
<dbReference type="PANTHER" id="PTHR44191">
    <property type="entry name" value="TRANSCRIPTION FACTOR KUA1"/>
    <property type="match status" value="1"/>
</dbReference>
<dbReference type="GO" id="GO:0003677">
    <property type="term" value="F:DNA binding"/>
    <property type="evidence" value="ECO:0007669"/>
    <property type="project" value="UniProtKB-KW"/>
</dbReference>
<evidence type="ECO:0000256" key="4">
    <source>
        <dbReference type="ARBA" id="ARBA00023163"/>
    </source>
</evidence>
<sequence>MGNTDPTSSTPNPQPLNLPPSSSSYFQYPARLYPSSENKQFEDEGAIEKVAVRTPGMTLDQIEEQYKLLVDGLRGINVDHVPHVPDESWKNVVVETPKKVVADDLRGVNGVHVPHVPEEERWNNVVVEIPRRDAFRRKGYPWTEDEHRSVNLGLTCFQGLFLLGLNKHGKGDWKSIAKNFVVTRTPTQVASHAQKYFLRLKYPTFLRRGRSSVLDIHSVNPVKISKKGGKSTKIAGNFKKIAPSPYPPAKSVPLSHYPWDSSRLRNKCVSPVVPMGRNFAPMPSFHGQGYGNSSNNYLNGSNYGLNAFNHVSNNPLSGSNYGFNAFNPVSNNLNYTPNCFNLVPSGLDPMPQGFASTGSNYVTHGHNMVPNYMVSDTLIGVSDTPLNFGPNGYGPQKVSDGGNYGSIDPNYLSNGLSNITLNVPPMVSDASYDPQPVSVPVPIPAPAPAPAPDGLNLDASDTEFSWWDLLDPPNDSVSTDLWDTNMTGEDYGTYFEFP</sequence>
<dbReference type="PANTHER" id="PTHR44191:SF2">
    <property type="entry name" value="TRANSCRIPTION FACTOR MYBS1"/>
    <property type="match status" value="1"/>
</dbReference>
<dbReference type="EMBL" id="JACGCM010001501">
    <property type="protein sequence ID" value="KAF6154367.1"/>
    <property type="molecule type" value="Genomic_DNA"/>
</dbReference>
<dbReference type="PROSITE" id="PS51294">
    <property type="entry name" value="HTH_MYB"/>
    <property type="match status" value="1"/>
</dbReference>
<dbReference type="PROSITE" id="PS51293">
    <property type="entry name" value="SANT"/>
    <property type="match status" value="1"/>
</dbReference>
<dbReference type="Gene3D" id="1.10.10.60">
    <property type="entry name" value="Homeodomain-like"/>
    <property type="match status" value="1"/>
</dbReference>
<organism evidence="9 10">
    <name type="scientific">Kingdonia uniflora</name>
    <dbReference type="NCBI Taxonomy" id="39325"/>
    <lineage>
        <taxon>Eukaryota</taxon>
        <taxon>Viridiplantae</taxon>
        <taxon>Streptophyta</taxon>
        <taxon>Embryophyta</taxon>
        <taxon>Tracheophyta</taxon>
        <taxon>Spermatophyta</taxon>
        <taxon>Magnoliopsida</taxon>
        <taxon>Ranunculales</taxon>
        <taxon>Circaeasteraceae</taxon>
        <taxon>Kingdonia</taxon>
    </lineage>
</organism>
<dbReference type="InterPro" id="IPR052245">
    <property type="entry name" value="Plant_Stress_Dev_TF"/>
</dbReference>
<dbReference type="NCBIfam" id="TIGR01557">
    <property type="entry name" value="myb_SHAQKYF"/>
    <property type="match status" value="1"/>
</dbReference>
<dbReference type="SMART" id="SM00717">
    <property type="entry name" value="SANT"/>
    <property type="match status" value="1"/>
</dbReference>
<feature type="region of interest" description="Disordered" evidence="6">
    <location>
        <begin position="1"/>
        <end position="27"/>
    </location>
</feature>
<dbReference type="GO" id="GO:0005634">
    <property type="term" value="C:nucleus"/>
    <property type="evidence" value="ECO:0007669"/>
    <property type="project" value="UniProtKB-SubCell"/>
</dbReference>
<dbReference type="InterPro" id="IPR017884">
    <property type="entry name" value="SANT_dom"/>
</dbReference>
<name>A0A7J7MHM4_9MAGN</name>
<dbReference type="GO" id="GO:0009739">
    <property type="term" value="P:response to gibberellin"/>
    <property type="evidence" value="ECO:0007669"/>
    <property type="project" value="TreeGrafter"/>
</dbReference>
<dbReference type="SUPFAM" id="SSF46689">
    <property type="entry name" value="Homeodomain-like"/>
    <property type="match status" value="1"/>
</dbReference>
<gene>
    <name evidence="9" type="ORF">GIB67_026823</name>
</gene>
<dbReference type="AlphaFoldDB" id="A0A7J7MHM4"/>
<evidence type="ECO:0000313" key="10">
    <source>
        <dbReference type="Proteomes" id="UP000541444"/>
    </source>
</evidence>
<dbReference type="InterPro" id="IPR009057">
    <property type="entry name" value="Homeodomain-like_sf"/>
</dbReference>
<evidence type="ECO:0000313" key="9">
    <source>
        <dbReference type="EMBL" id="KAF6154367.1"/>
    </source>
</evidence>
<dbReference type="GO" id="GO:0006355">
    <property type="term" value="P:regulation of DNA-templated transcription"/>
    <property type="evidence" value="ECO:0007669"/>
    <property type="project" value="UniProtKB-ARBA"/>
</dbReference>
<keyword evidence="4" id="KW-0804">Transcription</keyword>
<accession>A0A7J7MHM4</accession>
<dbReference type="GO" id="GO:0009751">
    <property type="term" value="P:response to salicylic acid"/>
    <property type="evidence" value="ECO:0007669"/>
    <property type="project" value="TreeGrafter"/>
</dbReference>
<comment type="caution">
    <text evidence="9">The sequence shown here is derived from an EMBL/GenBank/DDBJ whole genome shotgun (WGS) entry which is preliminary data.</text>
</comment>
<keyword evidence="5" id="KW-0539">Nucleus</keyword>
<feature type="domain" description="SANT" evidence="7">
    <location>
        <begin position="160"/>
        <end position="201"/>
    </location>
</feature>
<evidence type="ECO:0000256" key="5">
    <source>
        <dbReference type="ARBA" id="ARBA00023242"/>
    </source>
</evidence>
<proteinExistence type="predicted"/>
<evidence type="ECO:0000259" key="8">
    <source>
        <dbReference type="PROSITE" id="PS51294"/>
    </source>
</evidence>
<dbReference type="InterPro" id="IPR017930">
    <property type="entry name" value="Myb_dom"/>
</dbReference>